<protein>
    <submittedName>
        <fullName evidence="1">Uncharacterized protein</fullName>
    </submittedName>
</protein>
<dbReference type="AlphaFoldDB" id="A0A5C7JBT3"/>
<organism evidence="1 2">
    <name type="scientific">Candidatus Dojkabacteria bacterium</name>
    <dbReference type="NCBI Taxonomy" id="2099670"/>
    <lineage>
        <taxon>Bacteria</taxon>
        <taxon>Candidatus Dojkabacteria</taxon>
    </lineage>
</organism>
<comment type="caution">
    <text evidence="1">The sequence shown here is derived from an EMBL/GenBank/DDBJ whole genome shotgun (WGS) entry which is preliminary data.</text>
</comment>
<proteinExistence type="predicted"/>
<dbReference type="Proteomes" id="UP000321026">
    <property type="component" value="Unassembled WGS sequence"/>
</dbReference>
<dbReference type="EMBL" id="SSDS01000015">
    <property type="protein sequence ID" value="TXG78462.1"/>
    <property type="molecule type" value="Genomic_DNA"/>
</dbReference>
<evidence type="ECO:0000313" key="1">
    <source>
        <dbReference type="EMBL" id="TXG78462.1"/>
    </source>
</evidence>
<reference evidence="1 2" key="1">
    <citation type="submission" date="2018-09" db="EMBL/GenBank/DDBJ databases">
        <title>Metagenome Assembled Genomes from an Advanced Water Purification Facility.</title>
        <authorList>
            <person name="Stamps B.W."/>
            <person name="Spear J.R."/>
        </authorList>
    </citation>
    <scope>NUCLEOTIDE SEQUENCE [LARGE SCALE GENOMIC DNA]</scope>
    <source>
        <strain evidence="1">Bin_63_2</strain>
    </source>
</reference>
<sequence>MTIPDVPEQNPDPIQPIYLPSIPNPYLSVWWATQTVSNVPENVMGWLVAQGYEITGITQDTTTTPPTNYFSLTREGMRPQDVLLSLCNSYTFAANNAQDANQIRYNAIVNDWLEMIDTSHDQFNAQTAEQNAQAGVFLTDLDDYMTAIETLIDDNQSHLVADATEAKIALISMDMRLTELEDNAAAAAVTIRDLLTGLDTNVNTYVAEIEAILALLDADYASVSADLAAIRTSTGTLVATFKVDYEAALAYLESDYTAHAALTGGLLDGLGSTELARINEEFGAKLTAQLQMLTSRGLYTSALVADITERNHRDRDEQIQLLNDRLMREKLENQHRLYAQQFGMRNRVLDGISQLHGVQQEVLKYQASLISGTYELLQNIRNRILAGQQAILAARDANVRLGVQVNSTLLEQLQGALTGVLGGKERFSTLLMQNANVLSEHKHRAIAERMNTAAQRLDGWKSVAAENRQLMAYQLDERNKLLIGLYSFVERRNDIAPEWRDMATMIASLGDSGGGWVTP</sequence>
<accession>A0A5C7JBT3</accession>
<name>A0A5C7JBT3_9BACT</name>
<gene>
    <name evidence="1" type="ORF">E6Q11_00965</name>
</gene>
<evidence type="ECO:0000313" key="2">
    <source>
        <dbReference type="Proteomes" id="UP000321026"/>
    </source>
</evidence>